<evidence type="ECO:0000256" key="7">
    <source>
        <dbReference type="ARBA" id="ARBA00022723"/>
    </source>
</evidence>
<evidence type="ECO:0000256" key="9">
    <source>
        <dbReference type="ARBA" id="ARBA00022833"/>
    </source>
</evidence>
<evidence type="ECO:0000256" key="5">
    <source>
        <dbReference type="ARBA" id="ARBA00017565"/>
    </source>
</evidence>
<dbReference type="Pfam" id="PF22456">
    <property type="entry name" value="PqqF-like_C_4"/>
    <property type="match status" value="1"/>
</dbReference>
<feature type="domain" description="Coenzyme PQQ synthesis protein F-like C-terminal lobe" evidence="18">
    <location>
        <begin position="786"/>
        <end position="876"/>
    </location>
</feature>
<dbReference type="Pfam" id="PF16187">
    <property type="entry name" value="Peptidase_M16_M"/>
    <property type="match status" value="1"/>
</dbReference>
<proteinExistence type="inferred from homology"/>
<dbReference type="InterPro" id="IPR001431">
    <property type="entry name" value="Pept_M16_Zn_BS"/>
</dbReference>
<evidence type="ECO:0000256" key="14">
    <source>
        <dbReference type="RuleBase" id="RU004447"/>
    </source>
</evidence>
<dbReference type="InterPro" id="IPR032632">
    <property type="entry name" value="Peptidase_M16_M"/>
</dbReference>
<evidence type="ECO:0000256" key="2">
    <source>
        <dbReference type="ARBA" id="ARBA00002184"/>
    </source>
</evidence>
<evidence type="ECO:0000256" key="4">
    <source>
        <dbReference type="ARBA" id="ARBA00012449"/>
    </source>
</evidence>
<accession>A0ABT5L5T0</accession>
<dbReference type="InterPro" id="IPR050626">
    <property type="entry name" value="Peptidase_M16"/>
</dbReference>
<evidence type="ECO:0000259" key="17">
    <source>
        <dbReference type="Pfam" id="PF16187"/>
    </source>
</evidence>
<keyword evidence="6" id="KW-0645">Protease</keyword>
<evidence type="ECO:0000256" key="12">
    <source>
        <dbReference type="ARBA" id="ARBA00031184"/>
    </source>
</evidence>
<evidence type="ECO:0000256" key="3">
    <source>
        <dbReference type="ARBA" id="ARBA00007261"/>
    </source>
</evidence>
<dbReference type="PROSITE" id="PS00143">
    <property type="entry name" value="INSULINASE"/>
    <property type="match status" value="1"/>
</dbReference>
<gene>
    <name evidence="19" type="ORF">OIK42_16685</name>
</gene>
<keyword evidence="8" id="KW-0378">Hydrolase</keyword>
<evidence type="ECO:0000313" key="20">
    <source>
        <dbReference type="Proteomes" id="UP001218788"/>
    </source>
</evidence>
<feature type="domain" description="Peptidase M16 N-terminal" evidence="15">
    <location>
        <begin position="61"/>
        <end position="195"/>
    </location>
</feature>
<comment type="similarity">
    <text evidence="3 14">Belongs to the peptidase M16 family.</text>
</comment>
<dbReference type="Proteomes" id="UP001218788">
    <property type="component" value="Unassembled WGS sequence"/>
</dbReference>
<evidence type="ECO:0000259" key="18">
    <source>
        <dbReference type="Pfam" id="PF22456"/>
    </source>
</evidence>
<protein>
    <recommendedName>
        <fullName evidence="5">Protease 3</fullName>
        <ecNumber evidence="4">3.4.24.55</ecNumber>
    </recommendedName>
    <alternativeName>
        <fullName evidence="13">Pitrilysin</fullName>
    </alternativeName>
    <alternativeName>
        <fullName evidence="12">Protease III</fullName>
    </alternativeName>
    <alternativeName>
        <fullName evidence="11">Protease pi</fullName>
    </alternativeName>
</protein>
<dbReference type="PANTHER" id="PTHR43690">
    <property type="entry name" value="NARDILYSIN"/>
    <property type="match status" value="1"/>
</dbReference>
<organism evidence="19 20">
    <name type="scientific">Alteromonas gilva</name>
    <dbReference type="NCBI Taxonomy" id="2987522"/>
    <lineage>
        <taxon>Bacteria</taxon>
        <taxon>Pseudomonadati</taxon>
        <taxon>Pseudomonadota</taxon>
        <taxon>Gammaproteobacteria</taxon>
        <taxon>Alteromonadales</taxon>
        <taxon>Alteromonadaceae</taxon>
        <taxon>Alteromonas/Salinimonas group</taxon>
        <taxon>Alteromonas</taxon>
    </lineage>
</organism>
<dbReference type="EC" id="3.4.24.55" evidence="4"/>
<dbReference type="PANTHER" id="PTHR43690:SF18">
    <property type="entry name" value="INSULIN-DEGRADING ENZYME-RELATED"/>
    <property type="match status" value="1"/>
</dbReference>
<dbReference type="InterPro" id="IPR007863">
    <property type="entry name" value="Peptidase_M16_C"/>
</dbReference>
<dbReference type="PROSITE" id="PS51257">
    <property type="entry name" value="PROKAR_LIPOPROTEIN"/>
    <property type="match status" value="1"/>
</dbReference>
<evidence type="ECO:0000256" key="11">
    <source>
        <dbReference type="ARBA" id="ARBA00029597"/>
    </source>
</evidence>
<comment type="caution">
    <text evidence="19">The sequence shown here is derived from an EMBL/GenBank/DDBJ whole genome shotgun (WGS) entry which is preliminary data.</text>
</comment>
<dbReference type="EMBL" id="JAQQXP010000003">
    <property type="protein sequence ID" value="MDC8832394.1"/>
    <property type="molecule type" value="Genomic_DNA"/>
</dbReference>
<dbReference type="Pfam" id="PF00675">
    <property type="entry name" value="Peptidase_M16"/>
    <property type="match status" value="1"/>
</dbReference>
<dbReference type="Pfam" id="PF05193">
    <property type="entry name" value="Peptidase_M16_C"/>
    <property type="match status" value="1"/>
</dbReference>
<dbReference type="InterPro" id="IPR054734">
    <property type="entry name" value="PqqF-like_C_4"/>
</dbReference>
<dbReference type="SUPFAM" id="SSF63411">
    <property type="entry name" value="LuxS/MPP-like metallohydrolase"/>
    <property type="match status" value="4"/>
</dbReference>
<evidence type="ECO:0000259" key="16">
    <source>
        <dbReference type="Pfam" id="PF05193"/>
    </source>
</evidence>
<evidence type="ECO:0000256" key="1">
    <source>
        <dbReference type="ARBA" id="ARBA00001947"/>
    </source>
</evidence>
<keyword evidence="10" id="KW-0482">Metalloprotease</keyword>
<reference evidence="19 20" key="1">
    <citation type="submission" date="2022-10" db="EMBL/GenBank/DDBJ databases">
        <title>Alteromonas sp. chi3 Genome sequencing.</title>
        <authorList>
            <person name="Park S."/>
        </authorList>
    </citation>
    <scope>NUCLEOTIDE SEQUENCE [LARGE SCALE GENOMIC DNA]</scope>
    <source>
        <strain evidence="20">chi3</strain>
    </source>
</reference>
<comment type="cofactor">
    <cofactor evidence="1">
        <name>Zn(2+)</name>
        <dbReference type="ChEBI" id="CHEBI:29105"/>
    </cofactor>
</comment>
<dbReference type="InterPro" id="IPR011249">
    <property type="entry name" value="Metalloenz_LuxS/M16"/>
</dbReference>
<evidence type="ECO:0000256" key="8">
    <source>
        <dbReference type="ARBA" id="ARBA00022801"/>
    </source>
</evidence>
<evidence type="ECO:0000259" key="15">
    <source>
        <dbReference type="Pfam" id="PF00675"/>
    </source>
</evidence>
<evidence type="ECO:0000313" key="19">
    <source>
        <dbReference type="EMBL" id="MDC8832394.1"/>
    </source>
</evidence>
<dbReference type="RefSeq" id="WP_273642214.1">
    <property type="nucleotide sequence ID" value="NZ_JAQQXP010000003.1"/>
</dbReference>
<dbReference type="Gene3D" id="3.30.830.10">
    <property type="entry name" value="Metalloenzyme, LuxS/M16 peptidase-like"/>
    <property type="match status" value="4"/>
</dbReference>
<evidence type="ECO:0000256" key="10">
    <source>
        <dbReference type="ARBA" id="ARBA00023049"/>
    </source>
</evidence>
<comment type="function">
    <text evidence="2">Endopeptidase that degrades small peptides of less than 7 kDa, such as glucagon and insulin.</text>
</comment>
<dbReference type="InterPro" id="IPR011765">
    <property type="entry name" value="Pept_M16_N"/>
</dbReference>
<evidence type="ECO:0000256" key="13">
    <source>
        <dbReference type="ARBA" id="ARBA00033450"/>
    </source>
</evidence>
<feature type="domain" description="Peptidase M16 middle/third" evidence="17">
    <location>
        <begin position="405"/>
        <end position="680"/>
    </location>
</feature>
<sequence length="960" mass="108025">MNKFIIAGAASVALLAGCAAEKAQQTQGAGTALKSTPASVIVSPNDDRQYATFTLPNQLEVMLVSDPAAEKSAASLSVSVGLLHDPMTQQGMAHYLEHMLFLGTERYPDTKGYTDFMTANGGQHNAYTWLDITNYMFKVNNPAFDEALDRFSDFFKAPKLYPEYTDKEKNAVNAEWSMRREMDYFGQFKLARNLMGEHPANRFLIGNLETLGDKEGSVLHTETVEFYERYYSANIMKLAMISNRPLDEMKALAAEYFGAIENKNIEDPTVTDKLDFSVVGGKRIHYVPNEDVKQLNIDFTIEDNSDQFAYKPNRFLSYLIGSEMPGTPAYQLKAMGLISNLNASASPTMYGNYGSFSIAIDLTDAGMQNREAIVATVMQYIELIREQGVDEKYFSEIKTSLNNRFRFLEKSDEFGYVSNLAAAMQEVPAQLAVASPYYYEAFDADAIENVLDQLTPERVRIWYISKNEPTDSQLHFYDGKYQVATISEEEKASWQQAPQIALSLPAVNTLLPEEFTVKTQPPQDKPELVIDNNDVKVWYYPSQAFGEQPRGEMTVYINNGMPETDAKATVMTALWTDLYNLQQSALMTEAGIAGMSMRLSDGNGISLRIGGFTDKQPELLTTALDALVVDVNAQNFAQAVDRYIRGLQNQGKRFPFYQAFDAYNNIIREGNFNTEQLIEAAQGLTPKDMQAFMQVLLSRNQLRIFAFGNYDKADLNNAVERVLAALPDERTTVPYDFRQYWQPQPGQKLVWQEDLSVADVAVIDMMVHPEPGYATRAAATVLRGHFRSAAFDKLRTEEQLAYAVGGLAAGIGDYTGFAMYIQTPVKDVAAMQQRFEQFKTEYVDMLGALTEEEFAQLKTSVLVTLKEAPKNMRDEVVPFMTDWYREKFDFDSEQQLIDAVEKVTMEDIKQFYQHTMLNDEAAHVSVQLRGTSFVEQPFADIKGATKITSLAEFHADMKTQ</sequence>
<name>A0ABT5L5T0_9ALTE</name>
<keyword evidence="20" id="KW-1185">Reference proteome</keyword>
<keyword evidence="7" id="KW-0479">Metal-binding</keyword>
<evidence type="ECO:0000256" key="6">
    <source>
        <dbReference type="ARBA" id="ARBA00022670"/>
    </source>
</evidence>
<feature type="domain" description="Peptidase M16 C-terminal" evidence="16">
    <location>
        <begin position="225"/>
        <end position="401"/>
    </location>
</feature>
<keyword evidence="9" id="KW-0862">Zinc</keyword>